<dbReference type="Gene3D" id="3.15.30.10">
    <property type="entry name" value="putative capsid protein of prophage domain like"/>
    <property type="match status" value="1"/>
</dbReference>
<accession>A0A376MVH5</accession>
<evidence type="ECO:0000313" key="1">
    <source>
        <dbReference type="EMBL" id="STG54024.1"/>
    </source>
</evidence>
<sequence>MLLGARNIKVKQAIVNQAKAIRARIEWLAVQAITTGKNIIEGDGIERYELDWNIKPQKYHHSVWRC</sequence>
<reference evidence="1 2" key="1">
    <citation type="submission" date="2018-06" db="EMBL/GenBank/DDBJ databases">
        <authorList>
            <consortium name="Pathogen Informatics"/>
            <person name="Doyle S."/>
        </authorList>
    </citation>
    <scope>NUCLEOTIDE SEQUENCE [LARGE SCALE GENOMIC DNA]</scope>
    <source>
        <strain evidence="1 2">NCTC11112</strain>
    </source>
</reference>
<evidence type="ECO:0000313" key="2">
    <source>
        <dbReference type="Proteomes" id="UP000254817"/>
    </source>
</evidence>
<dbReference type="EMBL" id="UGAW01000001">
    <property type="protein sequence ID" value="STG54024.1"/>
    <property type="molecule type" value="Genomic_DNA"/>
</dbReference>
<gene>
    <name evidence="1" type="ORF">NCTC11112_04593</name>
</gene>
<name>A0A376MVH5_ECOLX</name>
<protein>
    <submittedName>
        <fullName evidence="1">Putative major head protein from prophage</fullName>
    </submittedName>
</protein>
<proteinExistence type="predicted"/>
<organism evidence="1 2">
    <name type="scientific">Escherichia coli</name>
    <dbReference type="NCBI Taxonomy" id="562"/>
    <lineage>
        <taxon>Bacteria</taxon>
        <taxon>Pseudomonadati</taxon>
        <taxon>Pseudomonadota</taxon>
        <taxon>Gammaproteobacteria</taxon>
        <taxon>Enterobacterales</taxon>
        <taxon>Enterobacteriaceae</taxon>
        <taxon>Escherichia</taxon>
    </lineage>
</organism>
<dbReference type="AlphaFoldDB" id="A0A376MVH5"/>
<dbReference type="Proteomes" id="UP000254817">
    <property type="component" value="Unassembled WGS sequence"/>
</dbReference>